<dbReference type="InterPro" id="IPR027417">
    <property type="entry name" value="P-loop_NTPase"/>
</dbReference>
<dbReference type="RefSeq" id="WP_100453048.1">
    <property type="nucleotide sequence ID" value="NZ_UHID01000005.1"/>
</dbReference>
<dbReference type="InterPro" id="IPR008978">
    <property type="entry name" value="HSP20-like_chaperone"/>
</dbReference>
<dbReference type="EC" id="3.6.3.16" evidence="4"/>
<gene>
    <name evidence="4" type="primary">arsA_1</name>
    <name evidence="4" type="ORF">NCTC7807_02771</name>
</gene>
<dbReference type="Gene3D" id="3.40.50.300">
    <property type="entry name" value="P-loop containing nucleotide triphosphate hydrolases"/>
    <property type="match status" value="1"/>
</dbReference>
<evidence type="ECO:0000259" key="3">
    <source>
        <dbReference type="Pfam" id="PF17886"/>
    </source>
</evidence>
<dbReference type="CDD" id="cd06464">
    <property type="entry name" value="ACD_sHsps-like"/>
    <property type="match status" value="1"/>
</dbReference>
<keyword evidence="4" id="KW-0378">Hydrolase</keyword>
<evidence type="ECO:0000256" key="1">
    <source>
        <dbReference type="ARBA" id="ARBA00011040"/>
    </source>
</evidence>
<dbReference type="Pfam" id="PF02374">
    <property type="entry name" value="ArsA_ATPase"/>
    <property type="match status" value="1"/>
</dbReference>
<dbReference type="GO" id="GO:0016887">
    <property type="term" value="F:ATP hydrolysis activity"/>
    <property type="evidence" value="ECO:0007669"/>
    <property type="project" value="InterPro"/>
</dbReference>
<protein>
    <submittedName>
        <fullName evidence="4">Ion transporting ATPase</fullName>
        <ecNumber evidence="4">3.6.3.16</ecNumber>
    </submittedName>
</protein>
<dbReference type="InterPro" id="IPR040612">
    <property type="entry name" value="ArsA_HSP20-like"/>
</dbReference>
<evidence type="ECO:0000313" key="5">
    <source>
        <dbReference type="Proteomes" id="UP000254150"/>
    </source>
</evidence>
<dbReference type="SUPFAM" id="SSF49764">
    <property type="entry name" value="HSP20-like chaperones"/>
    <property type="match status" value="1"/>
</dbReference>
<organism evidence="4 5">
    <name type="scientific">Streptomyces griseus</name>
    <dbReference type="NCBI Taxonomy" id="1911"/>
    <lineage>
        <taxon>Bacteria</taxon>
        <taxon>Bacillati</taxon>
        <taxon>Actinomycetota</taxon>
        <taxon>Actinomycetes</taxon>
        <taxon>Kitasatosporales</taxon>
        <taxon>Streptomycetaceae</taxon>
        <taxon>Streptomyces</taxon>
    </lineage>
</organism>
<evidence type="ECO:0000313" key="4">
    <source>
        <dbReference type="EMBL" id="SUP38275.1"/>
    </source>
</evidence>
<sequence>MRTVLVTGPGGAGRTTLAAATARAAARAGTRVLLLTADPGDRLGTALGAPLGPAPVEAAPGLHALRLDAADRLRADLLALQDRAATALDALGATPLAADELTPLPGAEELALLRALRELAALPEGDPARPGLVVVDLPAAPRALALLSLPGELRRYLARLLPAERQAARALRPLLGRLAGLPLPGEGLYAAAARWDTELAAAQAALSRPGTSVTLVAEPGPAGADAVREARTALALHALPADPVFANRVLPAEGAGAWAAPLLAQQAKILDLWDQDPGGPAVRVPHLGHDPRGPEDLDALGVPAPGPAPAVAGPRVEDRLAADGVLLWHLELPGVSRDQLDLVRRADELVVTAGAFRRILPLPGALRRCTVAGAALRDGTLTVRFTPDPAQWPQKR</sequence>
<dbReference type="SUPFAM" id="SSF52540">
    <property type="entry name" value="P-loop containing nucleoside triphosphate hydrolases"/>
    <property type="match status" value="1"/>
</dbReference>
<dbReference type="Proteomes" id="UP000254150">
    <property type="component" value="Unassembled WGS sequence"/>
</dbReference>
<name>A0A380NE32_STRGR</name>
<feature type="domain" description="ArsA/GET3 Anion-transporting ATPase-like" evidence="2">
    <location>
        <begin position="1"/>
        <end position="255"/>
    </location>
</feature>
<dbReference type="InterPro" id="IPR025723">
    <property type="entry name" value="ArsA/GET3_ATPase-like"/>
</dbReference>
<dbReference type="AlphaFoldDB" id="A0A380NE32"/>
<dbReference type="GeneID" id="95069544"/>
<feature type="domain" description="ArsA HSP20-like" evidence="3">
    <location>
        <begin position="328"/>
        <end position="385"/>
    </location>
</feature>
<dbReference type="PANTHER" id="PTHR10803">
    <property type="entry name" value="ARSENICAL PUMP-DRIVING ATPASE ARSENITE-TRANSLOCATING ATPASE"/>
    <property type="match status" value="1"/>
</dbReference>
<dbReference type="GO" id="GO:0005524">
    <property type="term" value="F:ATP binding"/>
    <property type="evidence" value="ECO:0007669"/>
    <property type="project" value="InterPro"/>
</dbReference>
<evidence type="ECO:0000259" key="2">
    <source>
        <dbReference type="Pfam" id="PF02374"/>
    </source>
</evidence>
<accession>A0A380NE32</accession>
<comment type="similarity">
    <text evidence="1">Belongs to the arsA ATPase family.</text>
</comment>
<dbReference type="EMBL" id="UHID01000005">
    <property type="protein sequence ID" value="SUP38275.1"/>
    <property type="molecule type" value="Genomic_DNA"/>
</dbReference>
<dbReference type="Pfam" id="PF17886">
    <property type="entry name" value="ArsA_HSP20"/>
    <property type="match status" value="1"/>
</dbReference>
<dbReference type="Gene3D" id="2.60.40.790">
    <property type="match status" value="1"/>
</dbReference>
<dbReference type="InterPro" id="IPR016300">
    <property type="entry name" value="ATPase_ArsA/GET3"/>
</dbReference>
<proteinExistence type="inferred from homology"/>
<reference evidence="4 5" key="1">
    <citation type="submission" date="2018-06" db="EMBL/GenBank/DDBJ databases">
        <authorList>
            <consortium name="Pathogen Informatics"/>
            <person name="Doyle S."/>
        </authorList>
    </citation>
    <scope>NUCLEOTIDE SEQUENCE [LARGE SCALE GENOMIC DNA]</scope>
    <source>
        <strain evidence="4 5">NCTC7807</strain>
    </source>
</reference>
<dbReference type="PANTHER" id="PTHR10803:SF3">
    <property type="entry name" value="ATPASE GET3"/>
    <property type="match status" value="1"/>
</dbReference>